<reference evidence="3 4" key="1">
    <citation type="journal article" date="2015" name="Genome Biol. Evol.">
        <title>Comparative Genomics of a Bacterivorous Green Alga Reveals Evolutionary Causalities and Consequences of Phago-Mixotrophic Mode of Nutrition.</title>
        <authorList>
            <person name="Burns J.A."/>
            <person name="Paasch A."/>
            <person name="Narechania A."/>
            <person name="Kim E."/>
        </authorList>
    </citation>
    <scope>NUCLEOTIDE SEQUENCE [LARGE SCALE GENOMIC DNA]</scope>
    <source>
        <strain evidence="3 4">PLY_AMNH</strain>
    </source>
</reference>
<keyword evidence="2" id="KW-1133">Transmembrane helix</keyword>
<evidence type="ECO:0000313" key="4">
    <source>
        <dbReference type="Proteomes" id="UP001190700"/>
    </source>
</evidence>
<dbReference type="EMBL" id="LGRX02020079">
    <property type="protein sequence ID" value="KAK3257816.1"/>
    <property type="molecule type" value="Genomic_DNA"/>
</dbReference>
<name>A0AAE0FDK4_9CHLO</name>
<protein>
    <submittedName>
        <fullName evidence="3">Uncharacterized protein</fullName>
    </submittedName>
</protein>
<feature type="transmembrane region" description="Helical" evidence="2">
    <location>
        <begin position="70"/>
        <end position="90"/>
    </location>
</feature>
<feature type="region of interest" description="Disordered" evidence="1">
    <location>
        <begin position="95"/>
        <end position="116"/>
    </location>
</feature>
<feature type="compositionally biased region" description="Acidic residues" evidence="1">
    <location>
        <begin position="101"/>
        <end position="110"/>
    </location>
</feature>
<feature type="transmembrane region" description="Helical" evidence="2">
    <location>
        <begin position="32"/>
        <end position="50"/>
    </location>
</feature>
<gene>
    <name evidence="3" type="ORF">CYMTET_33110</name>
</gene>
<evidence type="ECO:0000313" key="3">
    <source>
        <dbReference type="EMBL" id="KAK3257816.1"/>
    </source>
</evidence>
<keyword evidence="4" id="KW-1185">Reference proteome</keyword>
<proteinExistence type="predicted"/>
<dbReference type="Proteomes" id="UP001190700">
    <property type="component" value="Unassembled WGS sequence"/>
</dbReference>
<keyword evidence="2" id="KW-0812">Transmembrane</keyword>
<accession>A0AAE0FDK4</accession>
<keyword evidence="2" id="KW-0472">Membrane</keyword>
<evidence type="ECO:0000256" key="2">
    <source>
        <dbReference type="SAM" id="Phobius"/>
    </source>
</evidence>
<dbReference type="AlphaFoldDB" id="A0AAE0FDK4"/>
<comment type="caution">
    <text evidence="3">The sequence shown here is derived from an EMBL/GenBank/DDBJ whole genome shotgun (WGS) entry which is preliminary data.</text>
</comment>
<evidence type="ECO:0000256" key="1">
    <source>
        <dbReference type="SAM" id="MobiDB-lite"/>
    </source>
</evidence>
<sequence>MPESPVNQRFKEGRKSCLTLFQGPVHRRVETALLLLGHCGLLILVLLTWLSTHPTEGLYGYLRGHVVGPLTFAVSIYFLAVCYNVAYLHAVAKRTPPPSADIEDTTEVEETSPASYKSVQLSLLSTDDPANDSLCDKEKDGGEIIGKQTRSFQETARDCAASASRVFGLNQPWVLAVLFVHLVALLLPLFLCLPLAGDLRGGLIEDRFNDHTTQAPRALNTPFNFGKWLVGPHSPKEPDPDATLTYFNISTSPRCPDADCVGSGRGIRKWKPYLEMDVYRPLSILGLVWLSIQGEQESKCTMLRRARLGDPLHGGLFLWGFTAAPSDISGLVLVGLHCSLVTLSGLSNCGAFTALVTLSGEKNCPSGLAHWQ</sequence>
<feature type="transmembrane region" description="Helical" evidence="2">
    <location>
        <begin position="173"/>
        <end position="196"/>
    </location>
</feature>
<organism evidence="3 4">
    <name type="scientific">Cymbomonas tetramitiformis</name>
    <dbReference type="NCBI Taxonomy" id="36881"/>
    <lineage>
        <taxon>Eukaryota</taxon>
        <taxon>Viridiplantae</taxon>
        <taxon>Chlorophyta</taxon>
        <taxon>Pyramimonadophyceae</taxon>
        <taxon>Pyramimonadales</taxon>
        <taxon>Pyramimonadaceae</taxon>
        <taxon>Cymbomonas</taxon>
    </lineage>
</organism>